<organism evidence="20 21">
    <name type="scientific">Candidatus Syntrophocurvum alkaliphilum</name>
    <dbReference type="NCBI Taxonomy" id="2293317"/>
    <lineage>
        <taxon>Bacteria</taxon>
        <taxon>Bacillati</taxon>
        <taxon>Bacillota</taxon>
        <taxon>Clostridia</taxon>
        <taxon>Eubacteriales</taxon>
        <taxon>Syntrophomonadaceae</taxon>
        <taxon>Candidatus Syntrophocurvum</taxon>
    </lineage>
</organism>
<comment type="subcellular location">
    <subcellularLocation>
        <location evidence="3 17">Cytoplasm</location>
    </subcellularLocation>
</comment>
<feature type="binding site" evidence="17">
    <location>
        <position position="152"/>
    </location>
    <ligand>
        <name>NAD(+)</name>
        <dbReference type="ChEBI" id="CHEBI:57540"/>
    </ligand>
</feature>
<feature type="binding site" evidence="17">
    <location>
        <position position="143"/>
    </location>
    <ligand>
        <name>NAD(+)</name>
        <dbReference type="ChEBI" id="CHEBI:57540"/>
    </ligand>
</feature>
<evidence type="ECO:0000259" key="18">
    <source>
        <dbReference type="Pfam" id="PF01761"/>
    </source>
</evidence>
<keyword evidence="21" id="KW-1185">Reference proteome</keyword>
<evidence type="ECO:0000313" key="20">
    <source>
        <dbReference type="EMBL" id="QGT98932.1"/>
    </source>
</evidence>
<dbReference type="SUPFAM" id="SSF56796">
    <property type="entry name" value="Dehydroquinate synthase-like"/>
    <property type="match status" value="1"/>
</dbReference>
<dbReference type="GO" id="GO:0005737">
    <property type="term" value="C:cytoplasm"/>
    <property type="evidence" value="ECO:0007669"/>
    <property type="project" value="UniProtKB-SubCell"/>
</dbReference>
<dbReference type="InterPro" id="IPR030960">
    <property type="entry name" value="DHQS/DOIS_N"/>
</dbReference>
<dbReference type="FunFam" id="3.40.50.1970:FF:000001">
    <property type="entry name" value="3-dehydroquinate synthase"/>
    <property type="match status" value="1"/>
</dbReference>
<dbReference type="HAMAP" id="MF_00110">
    <property type="entry name" value="DHQ_synthase"/>
    <property type="match status" value="1"/>
</dbReference>
<feature type="binding site" evidence="17">
    <location>
        <position position="185"/>
    </location>
    <ligand>
        <name>Zn(2+)</name>
        <dbReference type="ChEBI" id="CHEBI:29105"/>
    </ligand>
</feature>
<comment type="cofactor">
    <cofactor evidence="17">
        <name>Co(2+)</name>
        <dbReference type="ChEBI" id="CHEBI:48828"/>
    </cofactor>
    <cofactor evidence="17">
        <name>Zn(2+)</name>
        <dbReference type="ChEBI" id="CHEBI:29105"/>
    </cofactor>
    <text evidence="17">Binds 1 divalent metal cation per subunit. Can use either Co(2+) or Zn(2+).</text>
</comment>
<dbReference type="CDD" id="cd08195">
    <property type="entry name" value="DHQS"/>
    <property type="match status" value="1"/>
</dbReference>
<feature type="binding site" evidence="17">
    <location>
        <begin position="130"/>
        <end position="131"/>
    </location>
    <ligand>
        <name>NAD(+)</name>
        <dbReference type="ChEBI" id="CHEBI:57540"/>
    </ligand>
</feature>
<dbReference type="UniPathway" id="UPA00053">
    <property type="reaction ID" value="UER00085"/>
</dbReference>
<accession>A0A6I6DDQ2</accession>
<evidence type="ECO:0000256" key="15">
    <source>
        <dbReference type="ARBA" id="ARBA00023239"/>
    </source>
</evidence>
<dbReference type="GO" id="GO:0008652">
    <property type="term" value="P:amino acid biosynthetic process"/>
    <property type="evidence" value="ECO:0007669"/>
    <property type="project" value="UniProtKB-KW"/>
</dbReference>
<comment type="catalytic activity">
    <reaction evidence="1 17">
        <text>7-phospho-2-dehydro-3-deoxy-D-arabino-heptonate = 3-dehydroquinate + phosphate</text>
        <dbReference type="Rhea" id="RHEA:21968"/>
        <dbReference type="ChEBI" id="CHEBI:32364"/>
        <dbReference type="ChEBI" id="CHEBI:43474"/>
        <dbReference type="ChEBI" id="CHEBI:58394"/>
        <dbReference type="EC" id="4.2.3.4"/>
    </reaction>
</comment>
<feature type="binding site" evidence="17">
    <location>
        <begin position="72"/>
        <end position="77"/>
    </location>
    <ligand>
        <name>NAD(+)</name>
        <dbReference type="ChEBI" id="CHEBI:57540"/>
    </ligand>
</feature>
<keyword evidence="11 17" id="KW-0547">Nucleotide-binding</keyword>
<gene>
    <name evidence="17" type="primary">aroB</name>
    <name evidence="20" type="ORF">SYNTR_0339</name>
</gene>
<evidence type="ECO:0000256" key="10">
    <source>
        <dbReference type="ARBA" id="ARBA00022723"/>
    </source>
</evidence>
<evidence type="ECO:0000259" key="19">
    <source>
        <dbReference type="Pfam" id="PF24621"/>
    </source>
</evidence>
<proteinExistence type="inferred from homology"/>
<dbReference type="Pfam" id="PF01761">
    <property type="entry name" value="DHQ_synthase"/>
    <property type="match status" value="1"/>
</dbReference>
<keyword evidence="16 17" id="KW-0170">Cobalt</keyword>
<feature type="domain" description="3-dehydroquinate synthase C-terminal" evidence="19">
    <location>
        <begin position="182"/>
        <end position="326"/>
    </location>
</feature>
<evidence type="ECO:0000256" key="17">
    <source>
        <dbReference type="HAMAP-Rule" id="MF_00110"/>
    </source>
</evidence>
<dbReference type="InterPro" id="IPR030963">
    <property type="entry name" value="DHQ_synth_fam"/>
</dbReference>
<keyword evidence="10 17" id="KW-0479">Metal-binding</keyword>
<keyword evidence="13 17" id="KW-0520">NAD</keyword>
<dbReference type="OrthoDB" id="9806583at2"/>
<feature type="binding site" evidence="17">
    <location>
        <position position="266"/>
    </location>
    <ligand>
        <name>Zn(2+)</name>
        <dbReference type="ChEBI" id="CHEBI:29105"/>
    </ligand>
</feature>
<evidence type="ECO:0000256" key="8">
    <source>
        <dbReference type="ARBA" id="ARBA00022490"/>
    </source>
</evidence>
<dbReference type="PIRSF" id="PIRSF001455">
    <property type="entry name" value="DHQ_synth"/>
    <property type="match status" value="1"/>
</dbReference>
<keyword evidence="14 17" id="KW-0057">Aromatic amino acid biosynthesis</keyword>
<evidence type="ECO:0000256" key="1">
    <source>
        <dbReference type="ARBA" id="ARBA00001393"/>
    </source>
</evidence>
<dbReference type="NCBIfam" id="TIGR01357">
    <property type="entry name" value="aroB"/>
    <property type="match status" value="1"/>
</dbReference>
<dbReference type="InterPro" id="IPR056179">
    <property type="entry name" value="DHQS_C"/>
</dbReference>
<dbReference type="Proteomes" id="UP000426444">
    <property type="component" value="Chromosome"/>
</dbReference>
<evidence type="ECO:0000256" key="4">
    <source>
        <dbReference type="ARBA" id="ARBA00004661"/>
    </source>
</evidence>
<dbReference type="Gene3D" id="1.20.1090.10">
    <property type="entry name" value="Dehydroquinate synthase-like - alpha domain"/>
    <property type="match status" value="1"/>
</dbReference>
<evidence type="ECO:0000256" key="6">
    <source>
        <dbReference type="ARBA" id="ARBA00013031"/>
    </source>
</evidence>
<feature type="domain" description="3-dehydroquinate synthase N-terminal" evidence="18">
    <location>
        <begin position="69"/>
        <end position="180"/>
    </location>
</feature>
<dbReference type="PANTHER" id="PTHR43622">
    <property type="entry name" value="3-DEHYDROQUINATE SYNTHASE"/>
    <property type="match status" value="1"/>
</dbReference>
<name>A0A6I6DDQ2_9FIRM</name>
<evidence type="ECO:0000256" key="2">
    <source>
        <dbReference type="ARBA" id="ARBA00001911"/>
    </source>
</evidence>
<keyword evidence="8 17" id="KW-0963">Cytoplasm</keyword>
<protein>
    <recommendedName>
        <fullName evidence="7 17">3-dehydroquinate synthase</fullName>
        <shortName evidence="17">DHQS</shortName>
        <ecNumber evidence="6 17">4.2.3.4</ecNumber>
    </recommendedName>
</protein>
<keyword evidence="15 17" id="KW-0456">Lyase</keyword>
<dbReference type="InterPro" id="IPR050071">
    <property type="entry name" value="Dehydroquinate_synthase"/>
</dbReference>
<dbReference type="Gene3D" id="3.40.50.1970">
    <property type="match status" value="1"/>
</dbReference>
<dbReference type="EC" id="4.2.3.4" evidence="6 17"/>
<evidence type="ECO:0000256" key="7">
    <source>
        <dbReference type="ARBA" id="ARBA00017684"/>
    </source>
</evidence>
<keyword evidence="12 17" id="KW-0862">Zinc</keyword>
<dbReference type="PANTHER" id="PTHR43622:SF7">
    <property type="entry name" value="3-DEHYDROQUINATE SYNTHASE, CHLOROPLASTIC"/>
    <property type="match status" value="1"/>
</dbReference>
<feature type="binding site" evidence="17">
    <location>
        <begin position="106"/>
        <end position="110"/>
    </location>
    <ligand>
        <name>NAD(+)</name>
        <dbReference type="ChEBI" id="CHEBI:57540"/>
    </ligand>
</feature>
<dbReference type="Pfam" id="PF24621">
    <property type="entry name" value="DHQS_C"/>
    <property type="match status" value="1"/>
</dbReference>
<evidence type="ECO:0000256" key="9">
    <source>
        <dbReference type="ARBA" id="ARBA00022605"/>
    </source>
</evidence>
<comment type="cofactor">
    <cofactor evidence="2 17">
        <name>NAD(+)</name>
        <dbReference type="ChEBI" id="CHEBI:57540"/>
    </cofactor>
</comment>
<dbReference type="GO" id="GO:0009073">
    <property type="term" value="P:aromatic amino acid family biosynthetic process"/>
    <property type="evidence" value="ECO:0007669"/>
    <property type="project" value="UniProtKB-KW"/>
</dbReference>
<feature type="binding site" evidence="17">
    <location>
        <position position="249"/>
    </location>
    <ligand>
        <name>Zn(2+)</name>
        <dbReference type="ChEBI" id="CHEBI:29105"/>
    </ligand>
</feature>
<dbReference type="GO" id="GO:0003856">
    <property type="term" value="F:3-dehydroquinate synthase activity"/>
    <property type="evidence" value="ECO:0007669"/>
    <property type="project" value="UniProtKB-UniRule"/>
</dbReference>
<dbReference type="InterPro" id="IPR016037">
    <property type="entry name" value="DHQ_synth_AroB"/>
</dbReference>
<feature type="binding site" evidence="17">
    <location>
        <begin position="170"/>
        <end position="173"/>
    </location>
    <ligand>
        <name>NAD(+)</name>
        <dbReference type="ChEBI" id="CHEBI:57540"/>
    </ligand>
</feature>
<dbReference type="RefSeq" id="WP_156202876.1">
    <property type="nucleotide sequence ID" value="NZ_CP046457.1"/>
</dbReference>
<keyword evidence="9 17" id="KW-0028">Amino-acid biosynthesis</keyword>
<sequence length="364" mass="40460">MHKVNVNLGDKSYNIYIDKGLLANTAQIISEVSSTKKILLVSNPTVYSLYGEVVIKELRKANFEVIKSIIPDGEQYKNMKEALKVIDLAIKNNLERSSIIVALGGGVVGDLAGFVASIYHRGIDFVQIPTTLLAQVDSSVGGKVAVNHPEGKNIIGAFHQPKAVIIDTNTLKTLEKRDYKSGLAEITKYGIIFDKEFFTFIENNLDKIKSMKDLFAIEELISKSCIIKRSIVELDEKEYGIRAILNLGHTFGHSIEKLTDYTTYRHGEAVALGILYASELAADYGSIKTSEKHKIQNLLVNLELLTKLPMLTGEQIYNGMLNDKKMENNKLNLVLPKGIGDYIITADIPENEIIQAINKVNENF</sequence>
<evidence type="ECO:0000256" key="5">
    <source>
        <dbReference type="ARBA" id="ARBA00005412"/>
    </source>
</evidence>
<comment type="function">
    <text evidence="17">Catalyzes the conversion of 3-deoxy-D-arabino-heptulosonate 7-phosphate (DAHP) to dehydroquinate (DHQ).</text>
</comment>
<comment type="pathway">
    <text evidence="4 17">Metabolic intermediate biosynthesis; chorismate biosynthesis; chorismate from D-erythrose 4-phosphate and phosphoenolpyruvate: step 2/7.</text>
</comment>
<evidence type="ECO:0000313" key="21">
    <source>
        <dbReference type="Proteomes" id="UP000426444"/>
    </source>
</evidence>
<dbReference type="GO" id="GO:0000166">
    <property type="term" value="F:nucleotide binding"/>
    <property type="evidence" value="ECO:0007669"/>
    <property type="project" value="UniProtKB-KW"/>
</dbReference>
<evidence type="ECO:0000256" key="13">
    <source>
        <dbReference type="ARBA" id="ARBA00023027"/>
    </source>
</evidence>
<dbReference type="AlphaFoldDB" id="A0A6I6DDQ2"/>
<dbReference type="EMBL" id="CP046457">
    <property type="protein sequence ID" value="QGT98932.1"/>
    <property type="molecule type" value="Genomic_DNA"/>
</dbReference>
<dbReference type="GO" id="GO:0046872">
    <property type="term" value="F:metal ion binding"/>
    <property type="evidence" value="ECO:0007669"/>
    <property type="project" value="UniProtKB-KW"/>
</dbReference>
<reference evidence="21" key="1">
    <citation type="journal article" date="2019" name="Microbiology">
        <title>Complete Genome Sequence of an Uncultured Bacterium of the Candidate Phylum Bipolaricaulota.</title>
        <authorList>
            <person name="Kadnikov V.V."/>
            <person name="Mardanov A.V."/>
            <person name="Beletsky A.V."/>
            <person name="Frank Y.A."/>
            <person name="Karnachuk O.V."/>
            <person name="Ravin N.V."/>
        </authorList>
    </citation>
    <scope>NUCLEOTIDE SEQUENCE [LARGE SCALE GENOMIC DNA]</scope>
</reference>
<evidence type="ECO:0000256" key="14">
    <source>
        <dbReference type="ARBA" id="ARBA00023141"/>
    </source>
</evidence>
<dbReference type="GO" id="GO:0009423">
    <property type="term" value="P:chorismate biosynthetic process"/>
    <property type="evidence" value="ECO:0007669"/>
    <property type="project" value="UniProtKB-UniRule"/>
</dbReference>
<evidence type="ECO:0000256" key="11">
    <source>
        <dbReference type="ARBA" id="ARBA00022741"/>
    </source>
</evidence>
<evidence type="ECO:0000256" key="16">
    <source>
        <dbReference type="ARBA" id="ARBA00023285"/>
    </source>
</evidence>
<evidence type="ECO:0000256" key="3">
    <source>
        <dbReference type="ARBA" id="ARBA00004496"/>
    </source>
</evidence>
<evidence type="ECO:0000256" key="12">
    <source>
        <dbReference type="ARBA" id="ARBA00022833"/>
    </source>
</evidence>
<dbReference type="KEGG" id="salq:SYNTR_0339"/>
<comment type="similarity">
    <text evidence="5 17">Belongs to the sugar phosphate cyclases superfamily. Dehydroquinate synthase family.</text>
</comment>